<organism evidence="2">
    <name type="scientific">Oryza sativa subsp. japonica</name>
    <name type="common">Rice</name>
    <dbReference type="NCBI Taxonomy" id="39947"/>
    <lineage>
        <taxon>Eukaryota</taxon>
        <taxon>Viridiplantae</taxon>
        <taxon>Streptophyta</taxon>
        <taxon>Embryophyta</taxon>
        <taxon>Tracheophyta</taxon>
        <taxon>Spermatophyta</taxon>
        <taxon>Magnoliopsida</taxon>
        <taxon>Liliopsida</taxon>
        <taxon>Poales</taxon>
        <taxon>Poaceae</taxon>
        <taxon>BOP clade</taxon>
        <taxon>Oryzoideae</taxon>
        <taxon>Oryzeae</taxon>
        <taxon>Oryzinae</taxon>
        <taxon>Oryza</taxon>
        <taxon>Oryza sativa</taxon>
    </lineage>
</organism>
<reference evidence="2" key="3">
    <citation type="submission" date="2006-01" db="EMBL/GenBank/DDBJ databases">
        <authorList>
            <person name="Buell R."/>
        </authorList>
    </citation>
    <scope>NUCLEOTIDE SEQUENCE</scope>
</reference>
<gene>
    <name evidence="2" type="ordered locus">LOC_Os12g30270</name>
</gene>
<sequence length="477" mass="51540">MADLDVSTSDLATLAKLSTDGALPPEQDMAREGGALRTDIVTQRVKDVLISPASIAEEVPTPLCDKPAAAINSSASLKEKIAEEIAVASSVPTVEGSSGTKRKTWARAGGVTGSRQKSSGSESGYEVATSGTAVVASPRGKSAPAAAEFSEPAAATTIAVPSSGPQDWSEMMAECRRLFENTSRDVGAQMDRLTTRAMSLDGRVAQLETELEVAWDDLQKMKEIVAGNEMQRLGVENKMNDLQDHIFSIRDQLRKSFTSLHQLAPECGVKSSVSAHPNVTSLTSVLGELATKMEAIPSKHVARVLEEICNGIHTGVCHVLSCVKLALPNVDLKEILSKGAADATREDVMADVVDLQETVLPLFEKDVDFEDVQQGGRPDVDAMNQPSLNLKGELAERDRQVLYWRTKFEGAELERSMVVVKKDHAVEMLRGCEVWLNSYLKSCCSAMSEICRQLKVECAEPEETKAVYLSWMRGACA</sequence>
<feature type="compositionally biased region" description="Polar residues" evidence="1">
    <location>
        <begin position="113"/>
        <end position="122"/>
    </location>
</feature>
<feature type="region of interest" description="Disordered" evidence="1">
    <location>
        <begin position="90"/>
        <end position="128"/>
    </location>
</feature>
<accession>Q2QQQ0</accession>
<proteinExistence type="predicted"/>
<reference evidence="2" key="1">
    <citation type="journal article" date="2005" name="BMC Biol.">
        <title>The sequence of rice chromosomes 11 and 12, rich in disease resistance genes and recent gene duplications.</title>
        <authorList>
            <consortium name="The rice chromosomes 11 and 12 sequencing consortia"/>
        </authorList>
    </citation>
    <scope>NUCLEOTIDE SEQUENCE [LARGE SCALE GENOMIC DNA]</scope>
</reference>
<evidence type="ECO:0000256" key="1">
    <source>
        <dbReference type="SAM" id="MobiDB-lite"/>
    </source>
</evidence>
<dbReference type="AlphaFoldDB" id="Q2QQQ0"/>
<reference evidence="2" key="2">
    <citation type="submission" date="2005-04" db="EMBL/GenBank/DDBJ databases">
        <authorList>
            <person name="Buell C.R."/>
            <person name="Wing R.A."/>
            <person name="McCombie W.A."/>
            <person name="Ouyang S."/>
        </authorList>
    </citation>
    <scope>NUCLEOTIDE SEQUENCE</scope>
</reference>
<evidence type="ECO:0000313" key="2">
    <source>
        <dbReference type="EMBL" id="ABA98551.1"/>
    </source>
</evidence>
<protein>
    <submittedName>
        <fullName evidence="2">Uncharacterized protein</fullName>
    </submittedName>
</protein>
<name>Q2QQQ0_ORYSJ</name>
<dbReference type="EMBL" id="DP000011">
    <property type="protein sequence ID" value="ABA98551.1"/>
    <property type="molecule type" value="Genomic_DNA"/>
</dbReference>
<feature type="compositionally biased region" description="Polar residues" evidence="1">
    <location>
        <begin position="90"/>
        <end position="99"/>
    </location>
</feature>